<keyword evidence="3" id="KW-1185">Reference proteome</keyword>
<evidence type="ECO:0000313" key="2">
    <source>
        <dbReference type="EMBL" id="KAG7548141.1"/>
    </source>
</evidence>
<accession>A0A8T1YPG2</accession>
<protein>
    <submittedName>
        <fullName evidence="2">Uncharacterized protein</fullName>
    </submittedName>
</protein>
<gene>
    <name evidence="2" type="ORF">ISN44_As12g033490</name>
</gene>
<evidence type="ECO:0000256" key="1">
    <source>
        <dbReference type="SAM" id="Phobius"/>
    </source>
</evidence>
<name>A0A8T1YPG2_ARASU</name>
<keyword evidence="1" id="KW-1133">Transmembrane helix</keyword>
<dbReference type="AlphaFoldDB" id="A0A8T1YPG2"/>
<dbReference type="Proteomes" id="UP000694251">
    <property type="component" value="Chromosome 12"/>
</dbReference>
<organism evidence="2 3">
    <name type="scientific">Arabidopsis suecica</name>
    <name type="common">Swedish thale-cress</name>
    <name type="synonym">Cardaminopsis suecica</name>
    <dbReference type="NCBI Taxonomy" id="45249"/>
    <lineage>
        <taxon>Eukaryota</taxon>
        <taxon>Viridiplantae</taxon>
        <taxon>Streptophyta</taxon>
        <taxon>Embryophyta</taxon>
        <taxon>Tracheophyta</taxon>
        <taxon>Spermatophyta</taxon>
        <taxon>Magnoliopsida</taxon>
        <taxon>eudicotyledons</taxon>
        <taxon>Gunneridae</taxon>
        <taxon>Pentapetalae</taxon>
        <taxon>rosids</taxon>
        <taxon>malvids</taxon>
        <taxon>Brassicales</taxon>
        <taxon>Brassicaceae</taxon>
        <taxon>Camelineae</taxon>
        <taxon>Arabidopsis</taxon>
    </lineage>
</organism>
<comment type="caution">
    <text evidence="2">The sequence shown here is derived from an EMBL/GenBank/DDBJ whole genome shotgun (WGS) entry which is preliminary data.</text>
</comment>
<feature type="transmembrane region" description="Helical" evidence="1">
    <location>
        <begin position="147"/>
        <end position="168"/>
    </location>
</feature>
<reference evidence="2 3" key="1">
    <citation type="submission" date="2020-12" db="EMBL/GenBank/DDBJ databases">
        <title>Concerted genomic and epigenomic changes stabilize Arabidopsis allopolyploids.</title>
        <authorList>
            <person name="Chen Z."/>
        </authorList>
    </citation>
    <scope>NUCLEOTIDE SEQUENCE [LARGE SCALE GENOMIC DNA]</scope>
    <source>
        <strain evidence="2">As9502</strain>
        <tissue evidence="2">Leaf</tissue>
    </source>
</reference>
<dbReference type="EMBL" id="JAEFBJ010000012">
    <property type="protein sequence ID" value="KAG7548141.1"/>
    <property type="molecule type" value="Genomic_DNA"/>
</dbReference>
<keyword evidence="1" id="KW-0812">Transmembrane</keyword>
<proteinExistence type="predicted"/>
<sequence length="170" mass="19361">MGDASQHSRTILEKPPRYVQSNNFSSSLKSDSYCLGLNGQGLHSSLTILYVFWSCDYFWQILQTCSTMEKTFPQTFTGILKPSRTLASFVEQFNKSSYALFARAIYDHLLVGDFSKLVFKLESFKTSKDLPTIASFLKLRISLENSLSLYLYLSCIVSLLSCMNIPLLRF</sequence>
<evidence type="ECO:0000313" key="3">
    <source>
        <dbReference type="Proteomes" id="UP000694251"/>
    </source>
</evidence>
<keyword evidence="1" id="KW-0472">Membrane</keyword>